<sequence>MNDIIIGYDAKRIVRNSTGLGNYSRNLVNALSAIVPAGIQLRLYAPDEGSAELRSQVLSRPNVSFAFPRGIQYPFRGDLWRSRLVVGDLLRDGVQLYHGLSGRLPSGLKRAGISSVVTIHDLIFLRYPEYYHWLDAKIYKHQFYRTLQQADRVIAISECTKRDILHYSDFPASKIDVIYQSASTEFKMRCTPSHIAQVRQRYHLPHNYVLNVGTIEQRKNVLLAVKALKMLPADLHIVIVGKSTPYAAAVRRWAAAHGLDSRVHMLSHVPNSDLLAIYAQARCFVYPSRYEGFGIPIIEAIQSGLPVIGATGSCLEEAGGPSCIYVDPDDVPSMAQAIDSLLTDPDKTALSVAQAQEWVKRFENADVASQVLAVYRKLLH</sequence>
<dbReference type="RefSeq" id="WP_154328667.1">
    <property type="nucleotide sequence ID" value="NZ_CP045696.1"/>
</dbReference>
<dbReference type="Pfam" id="PF13439">
    <property type="entry name" value="Glyco_transf_4"/>
    <property type="match status" value="1"/>
</dbReference>
<dbReference type="CDD" id="cd03809">
    <property type="entry name" value="GT4_MtfB-like"/>
    <property type="match status" value="1"/>
</dbReference>
<dbReference type="EMBL" id="VULT01000009">
    <property type="protein sequence ID" value="MSS17491.1"/>
    <property type="molecule type" value="Genomic_DNA"/>
</dbReference>
<organism evidence="4 5">
    <name type="scientific">Sodaliphilus pleomorphus</name>
    <dbReference type="NCBI Taxonomy" id="2606626"/>
    <lineage>
        <taxon>Bacteria</taxon>
        <taxon>Pseudomonadati</taxon>
        <taxon>Bacteroidota</taxon>
        <taxon>Bacteroidia</taxon>
        <taxon>Bacteroidales</taxon>
        <taxon>Muribaculaceae</taxon>
        <taxon>Sodaliphilus</taxon>
    </lineage>
</organism>
<dbReference type="GO" id="GO:0016757">
    <property type="term" value="F:glycosyltransferase activity"/>
    <property type="evidence" value="ECO:0007669"/>
    <property type="project" value="InterPro"/>
</dbReference>
<gene>
    <name evidence="4" type="ORF">FYJ29_06950</name>
</gene>
<evidence type="ECO:0000313" key="4">
    <source>
        <dbReference type="EMBL" id="MSS17491.1"/>
    </source>
</evidence>
<dbReference type="GO" id="GO:0009103">
    <property type="term" value="P:lipopolysaccharide biosynthetic process"/>
    <property type="evidence" value="ECO:0007669"/>
    <property type="project" value="TreeGrafter"/>
</dbReference>
<dbReference type="Pfam" id="PF00534">
    <property type="entry name" value="Glycos_transf_1"/>
    <property type="match status" value="1"/>
</dbReference>
<accession>A0A6L5XB68</accession>
<name>A0A6L5XB68_9BACT</name>
<protein>
    <submittedName>
        <fullName evidence="4">Glycosyltransferase family 4 protein</fullName>
    </submittedName>
</protein>
<dbReference type="AlphaFoldDB" id="A0A6L5XB68"/>
<dbReference type="Proteomes" id="UP000483362">
    <property type="component" value="Unassembled WGS sequence"/>
</dbReference>
<comment type="caution">
    <text evidence="4">The sequence shown here is derived from an EMBL/GenBank/DDBJ whole genome shotgun (WGS) entry which is preliminary data.</text>
</comment>
<evidence type="ECO:0000256" key="1">
    <source>
        <dbReference type="ARBA" id="ARBA00022679"/>
    </source>
</evidence>
<proteinExistence type="predicted"/>
<evidence type="ECO:0000313" key="5">
    <source>
        <dbReference type="Proteomes" id="UP000483362"/>
    </source>
</evidence>
<dbReference type="PANTHER" id="PTHR46401:SF2">
    <property type="entry name" value="GLYCOSYLTRANSFERASE WBBK-RELATED"/>
    <property type="match status" value="1"/>
</dbReference>
<dbReference type="PANTHER" id="PTHR46401">
    <property type="entry name" value="GLYCOSYLTRANSFERASE WBBK-RELATED"/>
    <property type="match status" value="1"/>
</dbReference>
<dbReference type="InterPro" id="IPR028098">
    <property type="entry name" value="Glyco_trans_4-like_N"/>
</dbReference>
<dbReference type="InterPro" id="IPR001296">
    <property type="entry name" value="Glyco_trans_1"/>
</dbReference>
<evidence type="ECO:0000259" key="3">
    <source>
        <dbReference type="Pfam" id="PF13439"/>
    </source>
</evidence>
<keyword evidence="1 4" id="KW-0808">Transferase</keyword>
<dbReference type="Gene3D" id="3.40.50.2000">
    <property type="entry name" value="Glycogen Phosphorylase B"/>
    <property type="match status" value="2"/>
</dbReference>
<dbReference type="SUPFAM" id="SSF53756">
    <property type="entry name" value="UDP-Glycosyltransferase/glycogen phosphorylase"/>
    <property type="match status" value="1"/>
</dbReference>
<feature type="domain" description="Glycosyl transferase family 1" evidence="2">
    <location>
        <begin position="206"/>
        <end position="349"/>
    </location>
</feature>
<feature type="domain" description="Glycosyltransferase subfamily 4-like N-terminal" evidence="3">
    <location>
        <begin position="19"/>
        <end position="180"/>
    </location>
</feature>
<evidence type="ECO:0000259" key="2">
    <source>
        <dbReference type="Pfam" id="PF00534"/>
    </source>
</evidence>
<reference evidence="4 5" key="1">
    <citation type="submission" date="2019-08" db="EMBL/GenBank/DDBJ databases">
        <title>In-depth cultivation of the pig gut microbiome towards novel bacterial diversity and tailored functional studies.</title>
        <authorList>
            <person name="Wylensek D."/>
            <person name="Hitch T.C.A."/>
            <person name="Clavel T."/>
        </authorList>
    </citation>
    <scope>NUCLEOTIDE SEQUENCE [LARGE SCALE GENOMIC DNA]</scope>
    <source>
        <strain evidence="4 5">Oil-RF-744-WCA-WT-10</strain>
    </source>
</reference>
<keyword evidence="5" id="KW-1185">Reference proteome</keyword>